<dbReference type="EMBL" id="SLUB01000002">
    <property type="protein sequence ID" value="THE15099.1"/>
    <property type="molecule type" value="Genomic_DNA"/>
</dbReference>
<reference evidence="1 2" key="1">
    <citation type="journal article" date="2019" name="Indoor Air">
        <title>Impacts of indoor surface finishes on bacterial viability.</title>
        <authorList>
            <person name="Hu J."/>
            <person name="Maamar S.B."/>
            <person name="Glawe A.J."/>
            <person name="Gottel N."/>
            <person name="Gilbert J.A."/>
            <person name="Hartmann E.M."/>
        </authorList>
    </citation>
    <scope>NUCLEOTIDE SEQUENCE [LARGE SCALE GENOMIC DNA]</scope>
    <source>
        <strain evidence="1 2">AF060A6</strain>
    </source>
</reference>
<protein>
    <submittedName>
        <fullName evidence="1">Uncharacterized protein</fullName>
    </submittedName>
</protein>
<sequence length="312" mass="36532">MPYILEKANVLKNNKVITCSILIKNHRVDYMKENLKRLSFMKTNLSQYLLTPGHVMINYSFTKEYSFQSFKQEMTENYLRKGCTTILVISDVKNEHEIARTLTNTKHFLLNSPIDYYLGVRTPLESLTPSFLVACRRKKIPVIIVTINKVDDLYNVPWGWIRESYHSYRIPIIPDWKMKEKTVFANNRRELIWKEITYDNRIPTIPFCPSEDVPLSIDFLKKSGIYPDKGDIRVGGELDYNLYEQDSISYSVDEKPTLDYHNLIPTITMHKGNFTKVGTKVYFRSGFGNECKVKKPGYFVSSYDNEILVNER</sequence>
<dbReference type="Proteomes" id="UP000306477">
    <property type="component" value="Unassembled WGS sequence"/>
</dbReference>
<gene>
    <name evidence="1" type="ORF">E1I69_01930</name>
</gene>
<dbReference type="RefSeq" id="WP_136377950.1">
    <property type="nucleotide sequence ID" value="NZ_SLUB01000002.1"/>
</dbReference>
<keyword evidence="2" id="KW-1185">Reference proteome</keyword>
<dbReference type="STRING" id="1033734.GCA_000285535_04107"/>
<name>A0A4S3PYU6_9BACI</name>
<accession>A0A4S3PYU6</accession>
<evidence type="ECO:0000313" key="2">
    <source>
        <dbReference type="Proteomes" id="UP000306477"/>
    </source>
</evidence>
<organism evidence="1 2">
    <name type="scientific">Bacillus timonensis</name>
    <dbReference type="NCBI Taxonomy" id="1033734"/>
    <lineage>
        <taxon>Bacteria</taxon>
        <taxon>Bacillati</taxon>
        <taxon>Bacillota</taxon>
        <taxon>Bacilli</taxon>
        <taxon>Bacillales</taxon>
        <taxon>Bacillaceae</taxon>
        <taxon>Bacillus</taxon>
    </lineage>
</organism>
<dbReference type="OrthoDB" id="2959323at2"/>
<dbReference type="AlphaFoldDB" id="A0A4S3PYU6"/>
<evidence type="ECO:0000313" key="1">
    <source>
        <dbReference type="EMBL" id="THE15099.1"/>
    </source>
</evidence>
<comment type="caution">
    <text evidence="1">The sequence shown here is derived from an EMBL/GenBank/DDBJ whole genome shotgun (WGS) entry which is preliminary data.</text>
</comment>
<proteinExistence type="predicted"/>